<reference evidence="4 5" key="1">
    <citation type="submission" date="2020-12" db="EMBL/GenBank/DDBJ databases">
        <title>Concerted genomic and epigenomic changes stabilize Arabidopsis allopolyploids.</title>
        <authorList>
            <person name="Chen Z."/>
        </authorList>
    </citation>
    <scope>NUCLEOTIDE SEQUENCE [LARGE SCALE GENOMIC DNA]</scope>
    <source>
        <strain evidence="4">Allo738</strain>
        <tissue evidence="4">Leaf</tissue>
    </source>
</reference>
<sequence length="293" mass="32504">MSIPHTIQHFTHNHPLTEVNGIGTYTCNGCKLYGEGRTYRCSDCDYDLHEYCATCPSSLVNSCHGPDHELSLFNRGHMTERSCYVCLVSIQGMFYKCRQCSFESHPLCTYVPMHHASSPDVSATKQRSLHGHAGQPSAPPHQYEQGIPYGYPHMGHPEPYPPQGGAYQHQHQNQNHHPYMNPGSQKTESMGQPEPYPPQGGGHQHQHQNQNHQPGPYPPQGDGHQHQHQQQNHHPYMNSGSPKAESSPSSSTTKAKKKKPGFFNTMMAAATTTLTIAAQVAVATMTDGEMTNE</sequence>
<keyword evidence="5" id="KW-1185">Reference proteome</keyword>
<proteinExistence type="predicted"/>
<accession>A0A8T2A9F5</accession>
<feature type="region of interest" description="Disordered" evidence="2">
    <location>
        <begin position="119"/>
        <end position="259"/>
    </location>
</feature>
<evidence type="ECO:0000256" key="1">
    <source>
        <dbReference type="ARBA" id="ARBA00022737"/>
    </source>
</evidence>
<feature type="compositionally biased region" description="Low complexity" evidence="2">
    <location>
        <begin position="228"/>
        <end position="253"/>
    </location>
</feature>
<gene>
    <name evidence="4" type="ORF">ISN45_Aa04g022610</name>
</gene>
<dbReference type="PANTHER" id="PTHR47841">
    <property type="entry name" value="DIACYLGLYCEROL KINASE THETA-LIKE-RELATED"/>
    <property type="match status" value="1"/>
</dbReference>
<organism evidence="4 5">
    <name type="scientific">Arabidopsis thaliana x Arabidopsis arenosa</name>
    <dbReference type="NCBI Taxonomy" id="1240361"/>
    <lineage>
        <taxon>Eukaryota</taxon>
        <taxon>Viridiplantae</taxon>
        <taxon>Streptophyta</taxon>
        <taxon>Embryophyta</taxon>
        <taxon>Tracheophyta</taxon>
        <taxon>Spermatophyta</taxon>
        <taxon>Magnoliopsida</taxon>
        <taxon>eudicotyledons</taxon>
        <taxon>Gunneridae</taxon>
        <taxon>Pentapetalae</taxon>
        <taxon>rosids</taxon>
        <taxon>malvids</taxon>
        <taxon>Brassicales</taxon>
        <taxon>Brassicaceae</taxon>
        <taxon>Camelineae</taxon>
        <taxon>Arabidopsis</taxon>
    </lineage>
</organism>
<feature type="domain" description="DC1" evidence="3">
    <location>
        <begin position="67"/>
        <end position="108"/>
    </location>
</feature>
<dbReference type="Pfam" id="PF03107">
    <property type="entry name" value="C1_2"/>
    <property type="match status" value="2"/>
</dbReference>
<feature type="compositionally biased region" description="Low complexity" evidence="2">
    <location>
        <begin position="168"/>
        <end position="177"/>
    </location>
</feature>
<evidence type="ECO:0000259" key="3">
    <source>
        <dbReference type="Pfam" id="PF03107"/>
    </source>
</evidence>
<name>A0A8T2A9F5_9BRAS</name>
<feature type="domain" description="DC1" evidence="3">
    <location>
        <begin position="10"/>
        <end position="53"/>
    </location>
</feature>
<dbReference type="Proteomes" id="UP000694240">
    <property type="component" value="Chromosome 9"/>
</dbReference>
<evidence type="ECO:0000313" key="4">
    <source>
        <dbReference type="EMBL" id="KAG7569556.1"/>
    </source>
</evidence>
<comment type="caution">
    <text evidence="4">The sequence shown here is derived from an EMBL/GenBank/DDBJ whole genome shotgun (WGS) entry which is preliminary data.</text>
</comment>
<dbReference type="PANTHER" id="PTHR47841:SF5">
    <property type="entry name" value="CYSTEINE_HISTIDINE-RICH C1 DOMAIN FAMILY PROTEIN"/>
    <property type="match status" value="1"/>
</dbReference>
<dbReference type="AlphaFoldDB" id="A0A8T2A9F5"/>
<evidence type="ECO:0000256" key="2">
    <source>
        <dbReference type="SAM" id="MobiDB-lite"/>
    </source>
</evidence>
<dbReference type="InterPro" id="IPR004146">
    <property type="entry name" value="DC1"/>
</dbReference>
<protein>
    <submittedName>
        <fullName evidence="4">DC1</fullName>
    </submittedName>
</protein>
<evidence type="ECO:0000313" key="5">
    <source>
        <dbReference type="Proteomes" id="UP000694240"/>
    </source>
</evidence>
<keyword evidence="1" id="KW-0677">Repeat</keyword>
<dbReference type="EMBL" id="JAEFBK010000009">
    <property type="protein sequence ID" value="KAG7569556.1"/>
    <property type="molecule type" value="Genomic_DNA"/>
</dbReference>